<feature type="non-terminal residue" evidence="1">
    <location>
        <position position="1"/>
    </location>
</feature>
<organism evidence="1 2">
    <name type="scientific">Gigaspora margarita</name>
    <dbReference type="NCBI Taxonomy" id="4874"/>
    <lineage>
        <taxon>Eukaryota</taxon>
        <taxon>Fungi</taxon>
        <taxon>Fungi incertae sedis</taxon>
        <taxon>Mucoromycota</taxon>
        <taxon>Glomeromycotina</taxon>
        <taxon>Glomeromycetes</taxon>
        <taxon>Diversisporales</taxon>
        <taxon>Gigasporaceae</taxon>
        <taxon>Gigaspora</taxon>
    </lineage>
</organism>
<keyword evidence="2" id="KW-1185">Reference proteome</keyword>
<evidence type="ECO:0000313" key="1">
    <source>
        <dbReference type="EMBL" id="CAG8825414.1"/>
    </source>
</evidence>
<dbReference type="EMBL" id="CAJVQB010037651">
    <property type="protein sequence ID" value="CAG8825414.1"/>
    <property type="molecule type" value="Genomic_DNA"/>
</dbReference>
<sequence length="122" mass="14018">VAACGSAQLKVNRLTNGLVLIYGAERSARLGQCKPIKHYQLVLAFANNTTWISNSKDQMEKIMELAESFYFLNSIEINKKSKLIVLNSEKKRQENFLFLNNTKIFAKNKNNIMQFFGVWINI</sequence>
<reference evidence="1 2" key="1">
    <citation type="submission" date="2021-06" db="EMBL/GenBank/DDBJ databases">
        <authorList>
            <person name="Kallberg Y."/>
            <person name="Tangrot J."/>
            <person name="Rosling A."/>
        </authorList>
    </citation>
    <scope>NUCLEOTIDE SEQUENCE [LARGE SCALE GENOMIC DNA]</scope>
    <source>
        <strain evidence="1 2">120-4 pot B 10/14</strain>
    </source>
</reference>
<comment type="caution">
    <text evidence="1">The sequence shown here is derived from an EMBL/GenBank/DDBJ whole genome shotgun (WGS) entry which is preliminary data.</text>
</comment>
<proteinExistence type="predicted"/>
<name>A0ABN7WBR3_GIGMA</name>
<gene>
    <name evidence="1" type="ORF">GMARGA_LOCUS28836</name>
</gene>
<accession>A0ABN7WBR3</accession>
<protein>
    <submittedName>
        <fullName evidence="1">43872_t:CDS:1</fullName>
    </submittedName>
</protein>
<evidence type="ECO:0000313" key="2">
    <source>
        <dbReference type="Proteomes" id="UP000789901"/>
    </source>
</evidence>
<dbReference type="Proteomes" id="UP000789901">
    <property type="component" value="Unassembled WGS sequence"/>
</dbReference>